<dbReference type="AlphaFoldDB" id="A0A1I7Z0N3"/>
<feature type="transmembrane region" description="Helical" evidence="1">
    <location>
        <begin position="114"/>
        <end position="134"/>
    </location>
</feature>
<dbReference type="WBParaSite" id="L893_g21589.t1">
    <property type="protein sequence ID" value="L893_g21589.t1"/>
    <property type="gene ID" value="L893_g21589"/>
</dbReference>
<feature type="transmembrane region" description="Helical" evidence="1">
    <location>
        <begin position="169"/>
        <end position="188"/>
    </location>
</feature>
<protein>
    <submittedName>
        <fullName evidence="3">Heparan-alpha-glucosaminide N-acetyltransferase</fullName>
    </submittedName>
</protein>
<dbReference type="PANTHER" id="PTHR31061:SF24">
    <property type="entry name" value="LD22376P"/>
    <property type="match status" value="1"/>
</dbReference>
<dbReference type="Proteomes" id="UP000095287">
    <property type="component" value="Unplaced"/>
</dbReference>
<name>A0A1I7Z0N3_9BILA</name>
<sequence>MALPTCRYVAQPDFVQTMDTAGLTVLGRRGMALYTRNAACVSCSPRKMCQFSRSAMKLLVNTTYATVLRLVKDDNTTVCKEQEFKFGEHGNYTFYSGSCLIEERSPPVNTDLPIYFAILAILLVTFILGILSLVRRNSNSSWFGEGYEALDPLSITPSKRLKSLDTFRGITICFMIFVNYGGGGFWFFKHSPWDGLTIADVVFPWSIQWERFSICADVFVYMADFVFYALLALLWMGITFWLPLGDKCPRGYMGPGGLSQAGRFWNCTGGAAAVVDRFVLGKSHIYRNPTCKDVYECSTSFEPEGLLGTLTAAINVFIGLQISQILLVFKRNKSKFVRFFLWAAILFGGGSFLDGTFNREIGLIPINKNLWTFSFTLVTSAISIIIFSILFLVVDVCKWWDGAPFTFTGKNAIVLYVAHVLFKGTFPVQWKVENEHPVALAMNLWGVGFWVIVAFFMHRRGIYLNL</sequence>
<evidence type="ECO:0000313" key="2">
    <source>
        <dbReference type="Proteomes" id="UP000095287"/>
    </source>
</evidence>
<evidence type="ECO:0000313" key="3">
    <source>
        <dbReference type="WBParaSite" id="L893_g21589.t1"/>
    </source>
</evidence>
<feature type="transmembrane region" description="Helical" evidence="1">
    <location>
        <begin position="373"/>
        <end position="393"/>
    </location>
</feature>
<dbReference type="PANTHER" id="PTHR31061">
    <property type="entry name" value="LD22376P"/>
    <property type="match status" value="1"/>
</dbReference>
<keyword evidence="1" id="KW-1133">Transmembrane helix</keyword>
<keyword evidence="1" id="KW-0812">Transmembrane</keyword>
<feature type="transmembrane region" description="Helical" evidence="1">
    <location>
        <begin position="336"/>
        <end position="353"/>
    </location>
</feature>
<accession>A0A1I7Z0N3</accession>
<evidence type="ECO:0000256" key="1">
    <source>
        <dbReference type="SAM" id="Phobius"/>
    </source>
</evidence>
<feature type="transmembrane region" description="Helical" evidence="1">
    <location>
        <begin position="225"/>
        <end position="244"/>
    </location>
</feature>
<proteinExistence type="predicted"/>
<keyword evidence="2" id="KW-1185">Reference proteome</keyword>
<reference evidence="3" key="1">
    <citation type="submission" date="2016-11" db="UniProtKB">
        <authorList>
            <consortium name="WormBaseParasite"/>
        </authorList>
    </citation>
    <scope>IDENTIFICATION</scope>
</reference>
<feature type="transmembrane region" description="Helical" evidence="1">
    <location>
        <begin position="438"/>
        <end position="457"/>
    </location>
</feature>
<feature type="transmembrane region" description="Helical" evidence="1">
    <location>
        <begin position="306"/>
        <end position="329"/>
    </location>
</feature>
<keyword evidence="1" id="KW-0472">Membrane</keyword>
<organism evidence="2 3">
    <name type="scientific">Steinernema glaseri</name>
    <dbReference type="NCBI Taxonomy" id="37863"/>
    <lineage>
        <taxon>Eukaryota</taxon>
        <taxon>Metazoa</taxon>
        <taxon>Ecdysozoa</taxon>
        <taxon>Nematoda</taxon>
        <taxon>Chromadorea</taxon>
        <taxon>Rhabditida</taxon>
        <taxon>Tylenchina</taxon>
        <taxon>Panagrolaimomorpha</taxon>
        <taxon>Strongyloidoidea</taxon>
        <taxon>Steinernematidae</taxon>
        <taxon>Steinernema</taxon>
    </lineage>
</organism>